<gene>
    <name evidence="2" type="ORF">AHMF7605_28720</name>
</gene>
<reference evidence="2 3" key="1">
    <citation type="submission" date="2018-03" db="EMBL/GenBank/DDBJ databases">
        <title>Adhaeribacter sp. HMF7605 Genome sequencing and assembly.</title>
        <authorList>
            <person name="Kang H."/>
            <person name="Kang J."/>
            <person name="Cha I."/>
            <person name="Kim H."/>
            <person name="Joh K."/>
        </authorList>
    </citation>
    <scope>NUCLEOTIDE SEQUENCE [LARGE SCALE GENOMIC DNA]</scope>
    <source>
        <strain evidence="2 3">HMF7605</strain>
    </source>
</reference>
<dbReference type="InterPro" id="IPR000595">
    <property type="entry name" value="cNMP-bd_dom"/>
</dbReference>
<dbReference type="RefSeq" id="WP_106933718.1">
    <property type="nucleotide sequence ID" value="NZ_PYFT01000002.1"/>
</dbReference>
<comment type="caution">
    <text evidence="2">The sequence shown here is derived from an EMBL/GenBank/DDBJ whole genome shotgun (WGS) entry which is preliminary data.</text>
</comment>
<proteinExistence type="predicted"/>
<sequence length="192" mass="21665">MESINTSLAEALNKISKLSSVVIEELNQLTKASGVKKNTILLDVGAVSRHLYFIQTGLARVFYFHEAEDVTDYFAIDNQFIGGVESLFTGMPSKKGIHVLEDSIIYSILYADLEELCRKYHEMERAGRMLAIYAFLEGQQRIESIRFHEAKERYKALGNKYPGILNRCPLKHIASYLGITQVSLSRLRAGSV</sequence>
<name>A0A2T2Y8S3_9BACT</name>
<protein>
    <submittedName>
        <fullName evidence="2">Cyclic nucleotide-binding protein</fullName>
    </submittedName>
</protein>
<dbReference type="EMBL" id="PYFT01000002">
    <property type="protein sequence ID" value="PSR51896.1"/>
    <property type="molecule type" value="Genomic_DNA"/>
</dbReference>
<dbReference type="Pfam" id="PF00027">
    <property type="entry name" value="cNMP_binding"/>
    <property type="match status" value="1"/>
</dbReference>
<organism evidence="2 3">
    <name type="scientific">Adhaeribacter arboris</name>
    <dbReference type="NCBI Taxonomy" id="2072846"/>
    <lineage>
        <taxon>Bacteria</taxon>
        <taxon>Pseudomonadati</taxon>
        <taxon>Bacteroidota</taxon>
        <taxon>Cytophagia</taxon>
        <taxon>Cytophagales</taxon>
        <taxon>Hymenobacteraceae</taxon>
        <taxon>Adhaeribacter</taxon>
    </lineage>
</organism>
<dbReference type="Gene3D" id="2.60.120.10">
    <property type="entry name" value="Jelly Rolls"/>
    <property type="match status" value="1"/>
</dbReference>
<dbReference type="SUPFAM" id="SSF51206">
    <property type="entry name" value="cAMP-binding domain-like"/>
    <property type="match status" value="1"/>
</dbReference>
<dbReference type="AlphaFoldDB" id="A0A2T2Y8S3"/>
<evidence type="ECO:0000313" key="2">
    <source>
        <dbReference type="EMBL" id="PSR51896.1"/>
    </source>
</evidence>
<dbReference type="InterPro" id="IPR014710">
    <property type="entry name" value="RmlC-like_jellyroll"/>
</dbReference>
<dbReference type="InterPro" id="IPR018490">
    <property type="entry name" value="cNMP-bd_dom_sf"/>
</dbReference>
<feature type="domain" description="Cyclic nucleotide-binding" evidence="1">
    <location>
        <begin position="35"/>
        <end position="120"/>
    </location>
</feature>
<dbReference type="OrthoDB" id="680421at2"/>
<accession>A0A2T2Y8S3</accession>
<evidence type="ECO:0000313" key="3">
    <source>
        <dbReference type="Proteomes" id="UP000240357"/>
    </source>
</evidence>
<evidence type="ECO:0000259" key="1">
    <source>
        <dbReference type="Pfam" id="PF00027"/>
    </source>
</evidence>
<keyword evidence="3" id="KW-1185">Reference proteome</keyword>
<dbReference type="Proteomes" id="UP000240357">
    <property type="component" value="Unassembled WGS sequence"/>
</dbReference>